<evidence type="ECO:0000256" key="1">
    <source>
        <dbReference type="ARBA" id="ARBA00000085"/>
    </source>
</evidence>
<feature type="transmembrane region" description="Helical" evidence="9">
    <location>
        <begin position="12"/>
        <end position="35"/>
    </location>
</feature>
<dbReference type="EC" id="2.7.13.3" evidence="2"/>
<dbReference type="Pfam" id="PF02518">
    <property type="entry name" value="HATPase_c"/>
    <property type="match status" value="1"/>
</dbReference>
<keyword evidence="13" id="KW-1185">Reference proteome</keyword>
<evidence type="ECO:0000259" key="11">
    <source>
        <dbReference type="PROSITE" id="PS50113"/>
    </source>
</evidence>
<evidence type="ECO:0000256" key="9">
    <source>
        <dbReference type="SAM" id="Phobius"/>
    </source>
</evidence>
<dbReference type="InterPro" id="IPR000700">
    <property type="entry name" value="PAS-assoc_C"/>
</dbReference>
<evidence type="ECO:0000256" key="2">
    <source>
        <dbReference type="ARBA" id="ARBA00012438"/>
    </source>
</evidence>
<dbReference type="InterPro" id="IPR035965">
    <property type="entry name" value="PAS-like_dom_sf"/>
</dbReference>
<dbReference type="InterPro" id="IPR004358">
    <property type="entry name" value="Sig_transdc_His_kin-like_C"/>
</dbReference>
<protein>
    <recommendedName>
        <fullName evidence="2">histidine kinase</fullName>
        <ecNumber evidence="2">2.7.13.3</ecNumber>
    </recommendedName>
</protein>
<keyword evidence="8" id="KW-0902">Two-component regulatory system</keyword>
<dbReference type="Gene3D" id="1.10.287.130">
    <property type="match status" value="1"/>
</dbReference>
<dbReference type="InterPro" id="IPR005467">
    <property type="entry name" value="His_kinase_dom"/>
</dbReference>
<accession>A0A1G5DQ39</accession>
<evidence type="ECO:0000256" key="6">
    <source>
        <dbReference type="ARBA" id="ARBA00022777"/>
    </source>
</evidence>
<evidence type="ECO:0000313" key="12">
    <source>
        <dbReference type="EMBL" id="SCY16903.1"/>
    </source>
</evidence>
<evidence type="ECO:0000256" key="3">
    <source>
        <dbReference type="ARBA" id="ARBA00022553"/>
    </source>
</evidence>
<dbReference type="SMART" id="SM00388">
    <property type="entry name" value="HisKA"/>
    <property type="match status" value="1"/>
</dbReference>
<evidence type="ECO:0000256" key="7">
    <source>
        <dbReference type="ARBA" id="ARBA00022840"/>
    </source>
</evidence>
<dbReference type="PANTHER" id="PTHR43065">
    <property type="entry name" value="SENSOR HISTIDINE KINASE"/>
    <property type="match status" value="1"/>
</dbReference>
<keyword evidence="4" id="KW-0808">Transferase</keyword>
<keyword evidence="5" id="KW-0547">Nucleotide-binding</keyword>
<dbReference type="CDD" id="cd00082">
    <property type="entry name" value="HisKA"/>
    <property type="match status" value="1"/>
</dbReference>
<reference evidence="12 13" key="1">
    <citation type="submission" date="2016-10" db="EMBL/GenBank/DDBJ databases">
        <authorList>
            <person name="de Groot N.N."/>
        </authorList>
    </citation>
    <scope>NUCLEOTIDE SEQUENCE [LARGE SCALE GENOMIC DNA]</scope>
    <source>
        <strain evidence="12 13">DSM 18978</strain>
    </source>
</reference>
<dbReference type="PROSITE" id="PS50113">
    <property type="entry name" value="PAC"/>
    <property type="match status" value="1"/>
</dbReference>
<evidence type="ECO:0000256" key="5">
    <source>
        <dbReference type="ARBA" id="ARBA00022741"/>
    </source>
</evidence>
<evidence type="ECO:0000256" key="8">
    <source>
        <dbReference type="ARBA" id="ARBA00023012"/>
    </source>
</evidence>
<dbReference type="Pfam" id="PF00512">
    <property type="entry name" value="HisKA"/>
    <property type="match status" value="1"/>
</dbReference>
<dbReference type="PRINTS" id="PR00344">
    <property type="entry name" value="BCTRLSENSOR"/>
</dbReference>
<evidence type="ECO:0000256" key="4">
    <source>
        <dbReference type="ARBA" id="ARBA00022679"/>
    </source>
</evidence>
<dbReference type="SUPFAM" id="SSF47384">
    <property type="entry name" value="Homodimeric domain of signal transducing histidine kinase"/>
    <property type="match status" value="1"/>
</dbReference>
<dbReference type="STRING" id="1120976.SAMN03080606_00980"/>
<feature type="transmembrane region" description="Helical" evidence="9">
    <location>
        <begin position="56"/>
        <end position="79"/>
    </location>
</feature>
<keyword evidence="7" id="KW-0067">ATP-binding</keyword>
<dbReference type="EMBL" id="FMUS01000004">
    <property type="protein sequence ID" value="SCY16903.1"/>
    <property type="molecule type" value="Genomic_DNA"/>
</dbReference>
<feature type="transmembrane region" description="Helical" evidence="9">
    <location>
        <begin position="85"/>
        <end position="106"/>
    </location>
</feature>
<keyword evidence="6 12" id="KW-0418">Kinase</keyword>
<dbReference type="GO" id="GO:0005524">
    <property type="term" value="F:ATP binding"/>
    <property type="evidence" value="ECO:0007669"/>
    <property type="project" value="UniProtKB-KW"/>
</dbReference>
<dbReference type="InterPro" id="IPR036097">
    <property type="entry name" value="HisK_dim/P_sf"/>
</dbReference>
<keyword evidence="9" id="KW-1133">Transmembrane helix</keyword>
<dbReference type="PANTHER" id="PTHR43065:SF10">
    <property type="entry name" value="PEROXIDE STRESS-ACTIVATED HISTIDINE KINASE MAK3"/>
    <property type="match status" value="1"/>
</dbReference>
<sequence length="467" mass="53589">MIYLKTKYRSEALIIILILAITGFHYFTMSVYWPVHDFYRRLYYLPIILASFKFRLKGGFLASLAVVLLYAPHLIFYYGEINIEVINQFLEAGMFMVVGMITGYLVEKDHKKRILLENQLLRMANLENYTQNILDSLDSSVIAIDRKQQVSSMNNKAYDLFSDKNQLLKLLYKEKLIEELEGVISGVKVEFHKEIIYCNRQDKDLNLYISVYPLKNISNLIEGVVVVIQDITSFKELEQQVRRSERLSAIGQLASGIAHEIRNPLGIIKTISQTLKPELMDSDNKEAMDIISQEIDRANKVIKELLDFAKPYTYKLEVIQLPILLEELMVLTKKYGEQKGVNIRLQIKRTAEIKGDLDKLKQGFINIIFNAIQAMPTGGVLEIIASRDDEWAIVHFFDEGEGISDEIKEKIFNPFFTTKDTGTGLGLAITHRIIEEHHGKINIYSRKDHGTNVAVYLPTAKEVNQIG</sequence>
<dbReference type="InterPro" id="IPR003594">
    <property type="entry name" value="HATPase_dom"/>
</dbReference>
<keyword evidence="9" id="KW-0472">Membrane</keyword>
<dbReference type="Gene3D" id="3.30.450.20">
    <property type="entry name" value="PAS domain"/>
    <property type="match status" value="1"/>
</dbReference>
<evidence type="ECO:0000259" key="10">
    <source>
        <dbReference type="PROSITE" id="PS50109"/>
    </source>
</evidence>
<keyword evidence="3" id="KW-0597">Phosphoprotein</keyword>
<dbReference type="SUPFAM" id="SSF55874">
    <property type="entry name" value="ATPase domain of HSP90 chaperone/DNA topoisomerase II/histidine kinase"/>
    <property type="match status" value="1"/>
</dbReference>
<dbReference type="AlphaFoldDB" id="A0A1G5DQ39"/>
<dbReference type="Gene3D" id="3.30.565.10">
    <property type="entry name" value="Histidine kinase-like ATPase, C-terminal domain"/>
    <property type="match status" value="1"/>
</dbReference>
<feature type="domain" description="PAC" evidence="11">
    <location>
        <begin position="191"/>
        <end position="243"/>
    </location>
</feature>
<dbReference type="PROSITE" id="PS50109">
    <property type="entry name" value="HIS_KIN"/>
    <property type="match status" value="1"/>
</dbReference>
<gene>
    <name evidence="12" type="ORF">SAMN03080606_00980</name>
</gene>
<dbReference type="Proteomes" id="UP000198636">
    <property type="component" value="Unassembled WGS sequence"/>
</dbReference>
<proteinExistence type="predicted"/>
<feature type="domain" description="Histidine kinase" evidence="10">
    <location>
        <begin position="256"/>
        <end position="461"/>
    </location>
</feature>
<organism evidence="12 13">
    <name type="scientific">Alkaliphilus peptidifermentans DSM 18978</name>
    <dbReference type="NCBI Taxonomy" id="1120976"/>
    <lineage>
        <taxon>Bacteria</taxon>
        <taxon>Bacillati</taxon>
        <taxon>Bacillota</taxon>
        <taxon>Clostridia</taxon>
        <taxon>Peptostreptococcales</taxon>
        <taxon>Natronincolaceae</taxon>
        <taxon>Alkaliphilus</taxon>
    </lineage>
</organism>
<comment type="catalytic activity">
    <reaction evidence="1">
        <text>ATP + protein L-histidine = ADP + protein N-phospho-L-histidine.</text>
        <dbReference type="EC" id="2.7.13.3"/>
    </reaction>
</comment>
<name>A0A1G5DQ39_9FIRM</name>
<evidence type="ECO:0000313" key="13">
    <source>
        <dbReference type="Proteomes" id="UP000198636"/>
    </source>
</evidence>
<dbReference type="InterPro" id="IPR036890">
    <property type="entry name" value="HATPase_C_sf"/>
</dbReference>
<dbReference type="SMART" id="SM00387">
    <property type="entry name" value="HATPase_c"/>
    <property type="match status" value="1"/>
</dbReference>
<dbReference type="GO" id="GO:0000155">
    <property type="term" value="F:phosphorelay sensor kinase activity"/>
    <property type="evidence" value="ECO:0007669"/>
    <property type="project" value="InterPro"/>
</dbReference>
<keyword evidence="9" id="KW-0812">Transmembrane</keyword>
<dbReference type="InterPro" id="IPR003661">
    <property type="entry name" value="HisK_dim/P_dom"/>
</dbReference>
<dbReference type="SUPFAM" id="SSF55785">
    <property type="entry name" value="PYP-like sensor domain (PAS domain)"/>
    <property type="match status" value="1"/>
</dbReference>